<dbReference type="AlphaFoldDB" id="A0A939EIT5"/>
<proteinExistence type="predicted"/>
<dbReference type="Pfam" id="PF13508">
    <property type="entry name" value="Acetyltransf_7"/>
    <property type="match status" value="1"/>
</dbReference>
<dbReference type="SUPFAM" id="SSF55729">
    <property type="entry name" value="Acyl-CoA N-acyltransferases (Nat)"/>
    <property type="match status" value="1"/>
</dbReference>
<dbReference type="Proteomes" id="UP000664096">
    <property type="component" value="Unassembled WGS sequence"/>
</dbReference>
<sequence>MDSASDAEKLEPAGPDDAGKLTDLARRAYAHYIPVLNAVPLPMTADYGALIRDHDVWVIRTEGRIAASLVLVHLDDHLLIESIAVDPQSQGRGFGRKLLGWSIRRTRDAGLPEIRLYTNILMTSNRDWYGRQGFEETHREQRGDKRIVHMRKTL</sequence>
<keyword evidence="1" id="KW-0808">Transferase</keyword>
<dbReference type="InterPro" id="IPR050832">
    <property type="entry name" value="Bact_Acetyltransf"/>
</dbReference>
<evidence type="ECO:0000256" key="1">
    <source>
        <dbReference type="ARBA" id="ARBA00022679"/>
    </source>
</evidence>
<feature type="domain" description="N-acetyltransferase" evidence="3">
    <location>
        <begin position="8"/>
        <end position="154"/>
    </location>
</feature>
<dbReference type="RefSeq" id="WP_207142918.1">
    <property type="nucleotide sequence ID" value="NZ_JAEKJZ010000006.1"/>
</dbReference>
<name>A0A939EIT5_9HYPH</name>
<dbReference type="EMBL" id="JAEKJZ010000006">
    <property type="protein sequence ID" value="MBN9673058.1"/>
    <property type="molecule type" value="Genomic_DNA"/>
</dbReference>
<dbReference type="InterPro" id="IPR016181">
    <property type="entry name" value="Acyl_CoA_acyltransferase"/>
</dbReference>
<dbReference type="Gene3D" id="3.40.630.30">
    <property type="match status" value="1"/>
</dbReference>
<evidence type="ECO:0000259" key="3">
    <source>
        <dbReference type="PROSITE" id="PS51186"/>
    </source>
</evidence>
<dbReference type="PANTHER" id="PTHR43877">
    <property type="entry name" value="AMINOALKYLPHOSPHONATE N-ACETYLTRANSFERASE-RELATED-RELATED"/>
    <property type="match status" value="1"/>
</dbReference>
<dbReference type="CDD" id="cd04301">
    <property type="entry name" value="NAT_SF"/>
    <property type="match status" value="1"/>
</dbReference>
<protein>
    <submittedName>
        <fullName evidence="4">GNAT family N-acetyltransferase</fullName>
    </submittedName>
</protein>
<dbReference type="GO" id="GO:0016747">
    <property type="term" value="F:acyltransferase activity, transferring groups other than amino-acyl groups"/>
    <property type="evidence" value="ECO:0007669"/>
    <property type="project" value="InterPro"/>
</dbReference>
<comment type="caution">
    <text evidence="4">The sequence shown here is derived from an EMBL/GenBank/DDBJ whole genome shotgun (WGS) entry which is preliminary data.</text>
</comment>
<accession>A0A939EIT5</accession>
<evidence type="ECO:0000256" key="2">
    <source>
        <dbReference type="ARBA" id="ARBA00023315"/>
    </source>
</evidence>
<evidence type="ECO:0000313" key="5">
    <source>
        <dbReference type="Proteomes" id="UP000664096"/>
    </source>
</evidence>
<evidence type="ECO:0000313" key="4">
    <source>
        <dbReference type="EMBL" id="MBN9673058.1"/>
    </source>
</evidence>
<keyword evidence="2" id="KW-0012">Acyltransferase</keyword>
<dbReference type="InterPro" id="IPR000182">
    <property type="entry name" value="GNAT_dom"/>
</dbReference>
<reference evidence="4" key="1">
    <citation type="submission" date="2020-12" db="EMBL/GenBank/DDBJ databases">
        <title>Oil enriched cultivation method for isolating marine PHA-producing bacteria.</title>
        <authorList>
            <person name="Zheng W."/>
            <person name="Yu S."/>
            <person name="Huang Y."/>
        </authorList>
    </citation>
    <scope>NUCLEOTIDE SEQUENCE</scope>
    <source>
        <strain evidence="4">SY-2-12</strain>
    </source>
</reference>
<dbReference type="PROSITE" id="PS51186">
    <property type="entry name" value="GNAT"/>
    <property type="match status" value="1"/>
</dbReference>
<gene>
    <name evidence="4" type="ORF">JF539_22065</name>
</gene>
<organism evidence="4 5">
    <name type="scientific">Roseibium aggregatum</name>
    <dbReference type="NCBI Taxonomy" id="187304"/>
    <lineage>
        <taxon>Bacteria</taxon>
        <taxon>Pseudomonadati</taxon>
        <taxon>Pseudomonadota</taxon>
        <taxon>Alphaproteobacteria</taxon>
        <taxon>Hyphomicrobiales</taxon>
        <taxon>Stappiaceae</taxon>
        <taxon>Roseibium</taxon>
    </lineage>
</organism>